<comment type="catalytic activity">
    <reaction evidence="10">
        <text>L-cystine(out) + H(+)(out) = L-cystine(in) + H(+)(in)</text>
        <dbReference type="Rhea" id="RHEA:66172"/>
        <dbReference type="ChEBI" id="CHEBI:15378"/>
        <dbReference type="ChEBI" id="CHEBI:35491"/>
    </reaction>
    <physiologicalReaction direction="left-to-right" evidence="10">
        <dbReference type="Rhea" id="RHEA:66173"/>
    </physiologicalReaction>
</comment>
<dbReference type="AlphaFoldDB" id="A0A8S1K602"/>
<keyword evidence="4 11" id="KW-0812">Transmembrane</keyword>
<evidence type="ECO:0008006" key="14">
    <source>
        <dbReference type="Google" id="ProtNLM"/>
    </source>
</evidence>
<feature type="transmembrane region" description="Helical" evidence="11">
    <location>
        <begin position="98"/>
        <end position="117"/>
    </location>
</feature>
<dbReference type="FunFam" id="1.20.1280.290:FF:000016">
    <property type="entry name" value="Cystinosin homolog"/>
    <property type="match status" value="1"/>
</dbReference>
<keyword evidence="5" id="KW-0677">Repeat</keyword>
<evidence type="ECO:0000256" key="8">
    <source>
        <dbReference type="ARBA" id="ARBA00023136"/>
    </source>
</evidence>
<dbReference type="InterPro" id="IPR005282">
    <property type="entry name" value="LC_transporter"/>
</dbReference>
<keyword evidence="13" id="KW-1185">Reference proteome</keyword>
<name>A0A8S1K602_PARPR</name>
<evidence type="ECO:0000313" key="13">
    <source>
        <dbReference type="Proteomes" id="UP000688137"/>
    </source>
</evidence>
<feature type="transmembrane region" description="Helical" evidence="11">
    <location>
        <begin position="54"/>
        <end position="78"/>
    </location>
</feature>
<evidence type="ECO:0000256" key="4">
    <source>
        <dbReference type="ARBA" id="ARBA00022692"/>
    </source>
</evidence>
<evidence type="ECO:0000313" key="12">
    <source>
        <dbReference type="EMBL" id="CAD8050719.1"/>
    </source>
</evidence>
<protein>
    <recommendedName>
        <fullName evidence="14">Cystinosin</fullName>
    </recommendedName>
</protein>
<feature type="transmembrane region" description="Helical" evidence="11">
    <location>
        <begin position="20"/>
        <end position="42"/>
    </location>
</feature>
<dbReference type="SMART" id="SM00679">
    <property type="entry name" value="CTNS"/>
    <property type="match status" value="2"/>
</dbReference>
<feature type="transmembrane region" description="Helical" evidence="11">
    <location>
        <begin position="235"/>
        <end position="255"/>
    </location>
</feature>
<dbReference type="GO" id="GO:0015184">
    <property type="term" value="F:L-cystine transmembrane transporter activity"/>
    <property type="evidence" value="ECO:0007669"/>
    <property type="project" value="TreeGrafter"/>
</dbReference>
<keyword evidence="3" id="KW-0813">Transport</keyword>
<evidence type="ECO:0000256" key="9">
    <source>
        <dbReference type="ARBA" id="ARBA00023228"/>
    </source>
</evidence>
<comment type="subcellular location">
    <subcellularLocation>
        <location evidence="1">Lysosome membrane</location>
        <topology evidence="1">Multi-pass membrane protein</topology>
    </subcellularLocation>
</comment>
<evidence type="ECO:0000256" key="6">
    <source>
        <dbReference type="ARBA" id="ARBA00022847"/>
    </source>
</evidence>
<feature type="transmembrane region" description="Helical" evidence="11">
    <location>
        <begin position="193"/>
        <end position="215"/>
    </location>
</feature>
<comment type="similarity">
    <text evidence="2">Belongs to the cystinosin family.</text>
</comment>
<comment type="caution">
    <text evidence="12">The sequence shown here is derived from an EMBL/GenBank/DDBJ whole genome shotgun (WGS) entry which is preliminary data.</text>
</comment>
<proteinExistence type="inferred from homology"/>
<dbReference type="OMA" id="ASWEWID"/>
<dbReference type="EMBL" id="CAJJDM010000012">
    <property type="protein sequence ID" value="CAD8050719.1"/>
    <property type="molecule type" value="Genomic_DNA"/>
</dbReference>
<keyword evidence="8 11" id="KW-0472">Membrane</keyword>
<evidence type="ECO:0000256" key="11">
    <source>
        <dbReference type="SAM" id="Phobius"/>
    </source>
</evidence>
<dbReference type="PANTHER" id="PTHR13131:SF5">
    <property type="entry name" value="CYSTINOSIN"/>
    <property type="match status" value="1"/>
</dbReference>
<keyword evidence="9" id="KW-0458">Lysosome</keyword>
<dbReference type="Pfam" id="PF04193">
    <property type="entry name" value="PQ-loop"/>
    <property type="match status" value="2"/>
</dbReference>
<dbReference type="GO" id="GO:0005765">
    <property type="term" value="C:lysosomal membrane"/>
    <property type="evidence" value="ECO:0007669"/>
    <property type="project" value="UniProtKB-SubCell"/>
</dbReference>
<dbReference type="Proteomes" id="UP000688137">
    <property type="component" value="Unassembled WGS sequence"/>
</dbReference>
<keyword evidence="6" id="KW-0769">Symport</keyword>
<organism evidence="12 13">
    <name type="scientific">Paramecium primaurelia</name>
    <dbReference type="NCBI Taxonomy" id="5886"/>
    <lineage>
        <taxon>Eukaryota</taxon>
        <taxon>Sar</taxon>
        <taxon>Alveolata</taxon>
        <taxon>Ciliophora</taxon>
        <taxon>Intramacronucleata</taxon>
        <taxon>Oligohymenophorea</taxon>
        <taxon>Peniculida</taxon>
        <taxon>Parameciidae</taxon>
        <taxon>Paramecium</taxon>
    </lineage>
</organism>
<evidence type="ECO:0000256" key="5">
    <source>
        <dbReference type="ARBA" id="ARBA00022737"/>
    </source>
</evidence>
<evidence type="ECO:0000256" key="2">
    <source>
        <dbReference type="ARBA" id="ARBA00006855"/>
    </source>
</evidence>
<gene>
    <name evidence="12" type="ORF">PPRIM_AZ9-3.1.T0170198</name>
</gene>
<keyword evidence="7 11" id="KW-1133">Transmembrane helix</keyword>
<dbReference type="GO" id="GO:0015293">
    <property type="term" value="F:symporter activity"/>
    <property type="evidence" value="ECO:0007669"/>
    <property type="project" value="UniProtKB-KW"/>
</dbReference>
<reference evidence="12" key="1">
    <citation type="submission" date="2021-01" db="EMBL/GenBank/DDBJ databases">
        <authorList>
            <consortium name="Genoscope - CEA"/>
            <person name="William W."/>
        </authorList>
    </citation>
    <scope>NUCLEOTIDE SEQUENCE</scope>
</reference>
<evidence type="ECO:0000256" key="1">
    <source>
        <dbReference type="ARBA" id="ARBA00004155"/>
    </source>
</evidence>
<evidence type="ECO:0000256" key="10">
    <source>
        <dbReference type="ARBA" id="ARBA00048473"/>
    </source>
</evidence>
<sequence length="274" mass="31660">MLDFLLSNQGEEEPKSQALNVISNIIGWTYFVCWSASFYGQLYENFKVKNVKGIAFEFLGLNLTGFLFLSAYSSAGYFKGGDNGWPFSGGITKQDLFFAYHAVAITVLTILQTAYYYKKGDNPGVSQWCIIVLIVLWSQTILYVLLTWIFGWDVIFKQEKLNVLYWMGYEKLFISFIKYVPQVYLNYKRKSTVGWSIFNILLDFMGGFLSFLQMLLDSLNGKSANLVDVNIVKFILSWIAMGFDGIFMFQHYILYNPKKRTRDALLDEYSIPKK</sequence>
<accession>A0A8S1K602</accession>
<feature type="transmembrane region" description="Helical" evidence="11">
    <location>
        <begin position="129"/>
        <end position="151"/>
    </location>
</feature>
<dbReference type="PANTHER" id="PTHR13131">
    <property type="entry name" value="CYSTINOSIN"/>
    <property type="match status" value="1"/>
</dbReference>
<dbReference type="InterPro" id="IPR006603">
    <property type="entry name" value="PQ-loop_rpt"/>
</dbReference>
<evidence type="ECO:0000256" key="7">
    <source>
        <dbReference type="ARBA" id="ARBA00022989"/>
    </source>
</evidence>
<evidence type="ECO:0000256" key="3">
    <source>
        <dbReference type="ARBA" id="ARBA00022448"/>
    </source>
</evidence>